<keyword evidence="3" id="KW-1185">Reference proteome</keyword>
<gene>
    <name evidence="2" type="ORF">K466DRAFT_570455</name>
</gene>
<accession>A0A5C3NNJ5</accession>
<feature type="compositionally biased region" description="Low complexity" evidence="1">
    <location>
        <begin position="221"/>
        <end position="236"/>
    </location>
</feature>
<proteinExistence type="predicted"/>
<evidence type="ECO:0000313" key="2">
    <source>
        <dbReference type="EMBL" id="TFK79076.1"/>
    </source>
</evidence>
<evidence type="ECO:0000313" key="3">
    <source>
        <dbReference type="Proteomes" id="UP000308197"/>
    </source>
</evidence>
<reference evidence="2 3" key="1">
    <citation type="journal article" date="2019" name="Nat. Ecol. Evol.">
        <title>Megaphylogeny resolves global patterns of mushroom evolution.</title>
        <authorList>
            <person name="Varga T."/>
            <person name="Krizsan K."/>
            <person name="Foldi C."/>
            <person name="Dima B."/>
            <person name="Sanchez-Garcia M."/>
            <person name="Sanchez-Ramirez S."/>
            <person name="Szollosi G.J."/>
            <person name="Szarkandi J.G."/>
            <person name="Papp V."/>
            <person name="Albert L."/>
            <person name="Andreopoulos W."/>
            <person name="Angelini C."/>
            <person name="Antonin V."/>
            <person name="Barry K.W."/>
            <person name="Bougher N.L."/>
            <person name="Buchanan P."/>
            <person name="Buyck B."/>
            <person name="Bense V."/>
            <person name="Catcheside P."/>
            <person name="Chovatia M."/>
            <person name="Cooper J."/>
            <person name="Damon W."/>
            <person name="Desjardin D."/>
            <person name="Finy P."/>
            <person name="Geml J."/>
            <person name="Haridas S."/>
            <person name="Hughes K."/>
            <person name="Justo A."/>
            <person name="Karasinski D."/>
            <person name="Kautmanova I."/>
            <person name="Kiss B."/>
            <person name="Kocsube S."/>
            <person name="Kotiranta H."/>
            <person name="LaButti K.M."/>
            <person name="Lechner B.E."/>
            <person name="Liimatainen K."/>
            <person name="Lipzen A."/>
            <person name="Lukacs Z."/>
            <person name="Mihaltcheva S."/>
            <person name="Morgado L.N."/>
            <person name="Niskanen T."/>
            <person name="Noordeloos M.E."/>
            <person name="Ohm R.A."/>
            <person name="Ortiz-Santana B."/>
            <person name="Ovrebo C."/>
            <person name="Racz N."/>
            <person name="Riley R."/>
            <person name="Savchenko A."/>
            <person name="Shiryaev A."/>
            <person name="Soop K."/>
            <person name="Spirin V."/>
            <person name="Szebenyi C."/>
            <person name="Tomsovsky M."/>
            <person name="Tulloss R.E."/>
            <person name="Uehling J."/>
            <person name="Grigoriev I.V."/>
            <person name="Vagvolgyi C."/>
            <person name="Papp T."/>
            <person name="Martin F.M."/>
            <person name="Miettinen O."/>
            <person name="Hibbett D.S."/>
            <person name="Nagy L.G."/>
        </authorList>
    </citation>
    <scope>NUCLEOTIDE SEQUENCE [LARGE SCALE GENOMIC DNA]</scope>
    <source>
        <strain evidence="2 3">HHB13444</strain>
    </source>
</reference>
<evidence type="ECO:0008006" key="4">
    <source>
        <dbReference type="Google" id="ProtNLM"/>
    </source>
</evidence>
<dbReference type="EMBL" id="ML212179">
    <property type="protein sequence ID" value="TFK79076.1"/>
    <property type="molecule type" value="Genomic_DNA"/>
</dbReference>
<evidence type="ECO:0000256" key="1">
    <source>
        <dbReference type="SAM" id="MobiDB-lite"/>
    </source>
</evidence>
<sequence>MPTNTSPIDGKARVLHPILKQPPILTPGEITAESIVDWDNAAQQYFLHAKTIPVADRISFVAAGFQDRLVQGWWKSNQKSLKSLDWDDFITELRAEFLDDNWDRLIRSELLTMRMQDDDSFLDFVRRFEMKNTLLIGTPLHYDDKGLRNELTARLTDRLQIHAYTDTILILTSYTKWKKRMATEDAVWTTKRDAEARVLASLCAKFSKASTSKPAPPSNYPRPAHSSSSSSTIPPSDKVPTLTEADRLLLKDHRGCFKCRKFYAGHHRVDCPDWPSRPYKPLTQADALAAKKRYDAEKKPGVKVAAVNTPAAPADDDDVDGSSEDDFIHASAPVAAVYIGALGSDDDDTWSSEYGLSS</sequence>
<protein>
    <recommendedName>
        <fullName evidence="4">Retrotransposon gag domain-containing protein</fullName>
    </recommendedName>
</protein>
<dbReference type="Proteomes" id="UP000308197">
    <property type="component" value="Unassembled WGS sequence"/>
</dbReference>
<name>A0A5C3NNJ5_9APHY</name>
<dbReference type="STRING" id="1314778.A0A5C3NNJ5"/>
<feature type="region of interest" description="Disordered" evidence="1">
    <location>
        <begin position="209"/>
        <end position="239"/>
    </location>
</feature>
<dbReference type="InParanoid" id="A0A5C3NNJ5"/>
<organism evidence="2 3">
    <name type="scientific">Polyporus arcularius HHB13444</name>
    <dbReference type="NCBI Taxonomy" id="1314778"/>
    <lineage>
        <taxon>Eukaryota</taxon>
        <taxon>Fungi</taxon>
        <taxon>Dikarya</taxon>
        <taxon>Basidiomycota</taxon>
        <taxon>Agaricomycotina</taxon>
        <taxon>Agaricomycetes</taxon>
        <taxon>Polyporales</taxon>
        <taxon>Polyporaceae</taxon>
        <taxon>Polyporus</taxon>
    </lineage>
</organism>
<dbReference type="AlphaFoldDB" id="A0A5C3NNJ5"/>